<organism evidence="1 2">
    <name type="scientific">Corynebacterium camporealensis</name>
    <dbReference type="NCBI Taxonomy" id="161896"/>
    <lineage>
        <taxon>Bacteria</taxon>
        <taxon>Bacillati</taxon>
        <taxon>Actinomycetota</taxon>
        <taxon>Actinomycetes</taxon>
        <taxon>Mycobacteriales</taxon>
        <taxon>Corynebacteriaceae</taxon>
        <taxon>Corynebacterium</taxon>
    </lineage>
</organism>
<dbReference type="InterPro" id="IPR027417">
    <property type="entry name" value="P-loop_NTPase"/>
</dbReference>
<dbReference type="STRING" id="161896.UL81_01080"/>
<sequence length="159" mass="18037">MRKVLVIGSPGSGKSTFARALAAATGLPLVHLDNLFWNTDHTTVGREEFRRRLQEVLGQNAWIIDGNYPSTLELRLQHCDTVFFLDYPVEHCLRGLEQRLGQPRSDMPWVEEELDPELVATVKEFPTATRPDIVKLLQAHPNVQVHRLTMPTAPTDFEP</sequence>
<protein>
    <submittedName>
        <fullName evidence="1">Adenylate kinase-like kinase</fullName>
    </submittedName>
</protein>
<gene>
    <name evidence="1" type="primary">flaR</name>
    <name evidence="1" type="ORF">UL81_01080</name>
</gene>
<accession>A0A0F6TA53</accession>
<dbReference type="SUPFAM" id="SSF52540">
    <property type="entry name" value="P-loop containing nucleoside triphosphate hydrolases"/>
    <property type="match status" value="1"/>
</dbReference>
<evidence type="ECO:0000313" key="1">
    <source>
        <dbReference type="EMBL" id="AKE38201.1"/>
    </source>
</evidence>
<dbReference type="InterPro" id="IPR003959">
    <property type="entry name" value="ATPase_AAA_core"/>
</dbReference>
<dbReference type="HOGENOM" id="CLU_092618_0_3_11"/>
<dbReference type="GO" id="GO:0005524">
    <property type="term" value="F:ATP binding"/>
    <property type="evidence" value="ECO:0007669"/>
    <property type="project" value="InterPro"/>
</dbReference>
<dbReference type="Proteomes" id="UP000033566">
    <property type="component" value="Chromosome"/>
</dbReference>
<dbReference type="PRINTS" id="PR01100">
    <property type="entry name" value="SHIKIMTKNASE"/>
</dbReference>
<dbReference type="PANTHER" id="PTHR37816:SF1">
    <property type="entry name" value="TOXIN"/>
    <property type="match status" value="1"/>
</dbReference>
<dbReference type="Pfam" id="PF00004">
    <property type="entry name" value="AAA"/>
    <property type="match status" value="1"/>
</dbReference>
<dbReference type="GO" id="GO:0016887">
    <property type="term" value="F:ATP hydrolysis activity"/>
    <property type="evidence" value="ECO:0007669"/>
    <property type="project" value="InterPro"/>
</dbReference>
<name>A0A0F6TA53_9CORY</name>
<dbReference type="PATRIC" id="fig|161896.4.peg.210"/>
<keyword evidence="1" id="KW-0808">Transferase</keyword>
<dbReference type="AlphaFoldDB" id="A0A0F6TA53"/>
<keyword evidence="2" id="KW-1185">Reference proteome</keyword>
<dbReference type="PANTHER" id="PTHR37816">
    <property type="entry name" value="YALI0E33011P"/>
    <property type="match status" value="1"/>
</dbReference>
<proteinExistence type="predicted"/>
<dbReference type="OrthoDB" id="3199600at2"/>
<dbReference type="KEGG" id="ccj:UL81_01080"/>
<evidence type="ECO:0000313" key="2">
    <source>
        <dbReference type="Proteomes" id="UP000033566"/>
    </source>
</evidence>
<dbReference type="Gene3D" id="3.40.50.300">
    <property type="entry name" value="P-loop containing nucleotide triphosphate hydrolases"/>
    <property type="match status" value="1"/>
</dbReference>
<dbReference type="InterPro" id="IPR052922">
    <property type="entry name" value="Cytidylate_Kinase-2"/>
</dbReference>
<reference evidence="1 2" key="1">
    <citation type="journal article" date="2015" name="Genome Announc.">
        <title>Complete Genome Sequence of Corynebacterium camporealensis DSM 44610, Isolated from the Milk of a Manchega Sheep with Subclinical Mastitis.</title>
        <authorList>
            <person name="Ruckert C."/>
            <person name="Albersmeier A."/>
            <person name="Winkler A."/>
            <person name="Tauch A."/>
        </authorList>
    </citation>
    <scope>NUCLEOTIDE SEQUENCE [LARGE SCALE GENOMIC DNA]</scope>
    <source>
        <strain evidence="1 2">DSM 44610</strain>
    </source>
</reference>
<keyword evidence="1" id="KW-0418">Kinase</keyword>
<dbReference type="GO" id="GO:0016301">
    <property type="term" value="F:kinase activity"/>
    <property type="evidence" value="ECO:0007669"/>
    <property type="project" value="UniProtKB-KW"/>
</dbReference>
<dbReference type="RefSeq" id="WP_046453154.1">
    <property type="nucleotide sequence ID" value="NZ_CP011311.1"/>
</dbReference>
<dbReference type="EMBL" id="CP011311">
    <property type="protein sequence ID" value="AKE38201.1"/>
    <property type="molecule type" value="Genomic_DNA"/>
</dbReference>